<dbReference type="InterPro" id="IPR040720">
    <property type="entry name" value="GH81_C"/>
</dbReference>
<dbReference type="Pfam" id="PF07550">
    <property type="entry name" value="Shr-like_HID"/>
    <property type="match status" value="1"/>
</dbReference>
<evidence type="ECO:0000313" key="11">
    <source>
        <dbReference type="Proteomes" id="UP001596378"/>
    </source>
</evidence>
<keyword evidence="6" id="KW-0326">Glycosidase</keyword>
<reference evidence="11" key="1">
    <citation type="journal article" date="2019" name="Int. J. Syst. Evol. Microbiol.">
        <title>The Global Catalogue of Microorganisms (GCM) 10K type strain sequencing project: providing services to taxonomists for standard genome sequencing and annotation.</title>
        <authorList>
            <consortium name="The Broad Institute Genomics Platform"/>
            <consortium name="The Broad Institute Genome Sequencing Center for Infectious Disease"/>
            <person name="Wu L."/>
            <person name="Ma J."/>
        </authorList>
    </citation>
    <scope>NUCLEOTIDE SEQUENCE [LARGE SCALE GENOMIC DNA]</scope>
    <source>
        <strain evidence="11">KCTC 12907</strain>
    </source>
</reference>
<evidence type="ECO:0000256" key="3">
    <source>
        <dbReference type="ARBA" id="ARBA00012780"/>
    </source>
</evidence>
<protein>
    <recommendedName>
        <fullName evidence="3">glucan endo-1,3-beta-D-glucosidase</fullName>
        <ecNumber evidence="3">3.2.1.39</ecNumber>
    </recommendedName>
</protein>
<name>A0ABW2F5W6_9BACL</name>
<dbReference type="Gene3D" id="2.70.98.30">
    <property type="entry name" value="Golgi alpha-mannosidase II, domain 4"/>
    <property type="match status" value="1"/>
</dbReference>
<evidence type="ECO:0000256" key="1">
    <source>
        <dbReference type="ARBA" id="ARBA00000382"/>
    </source>
</evidence>
<dbReference type="PROSITE" id="PS52008">
    <property type="entry name" value="GH81"/>
    <property type="match status" value="1"/>
</dbReference>
<evidence type="ECO:0000256" key="5">
    <source>
        <dbReference type="ARBA" id="ARBA00023277"/>
    </source>
</evidence>
<feature type="domain" description="F5/8 type C" evidence="9">
    <location>
        <begin position="33"/>
        <end position="170"/>
    </location>
</feature>
<comment type="similarity">
    <text evidence="2">Belongs to the glycosyl hydrolase 81 family.</text>
</comment>
<gene>
    <name evidence="10" type="ORF">ACFQMJ_08680</name>
</gene>
<dbReference type="EC" id="3.2.1.39" evidence="3"/>
<dbReference type="Gene3D" id="2.60.120.260">
    <property type="entry name" value="Galactose-binding domain-like"/>
    <property type="match status" value="4"/>
</dbReference>
<comment type="catalytic activity">
    <reaction evidence="1">
        <text>Hydrolysis of (1-&gt;3)-beta-D-glucosidic linkages in (1-&gt;3)-beta-D-glucans.</text>
        <dbReference type="EC" id="3.2.1.39"/>
    </reaction>
</comment>
<keyword evidence="8" id="KW-0624">Polysaccharide degradation</keyword>
<dbReference type="InterPro" id="IPR000421">
    <property type="entry name" value="FA58C"/>
</dbReference>
<dbReference type="InterPro" id="IPR005200">
    <property type="entry name" value="Endo-beta-glucanase"/>
</dbReference>
<evidence type="ECO:0000256" key="7">
    <source>
        <dbReference type="ARBA" id="ARBA00023316"/>
    </source>
</evidence>
<sequence length="1432" mass="155035">MNRNAARLRKTMLRAAYGFLVLTLVAGLAEIFPTRTAYAAPSYLLSLDRTAYASSTEGNNTPDLAVDGNTGSRWSSAWGADPQWIYVDLGAAATIDQVVIRWEGAYAKAYKIQVSNDEASWTDIYSTAAGDGGVDTITLSGSGRYVRLLSTERFLTQYGVSVFEFEIYGTGGINPPPAVLGPNVALNRPVTASSYEQSGYLPPGSTLPQNAVDGNTSTRWSSNPADGEWIYVDLGSPRTIGRVRIQWEAAAGRAYDVQVSNNASDWTTVYREMTGDGGLKDIPLYANGRYVRMKGISRATSFGYSIFELSVYDYVPGDPQPSYPIPPLPTPSTVQVGQGSYYTNDIAMPQPKYPLYKGANITGPLPSNDWWQSVFVNQLGNGIITLPLKSKYTKQGLSVLNPGAGWVNGRSQEAAGSPDLFLMASNINSSSMSNKIVGYGDWSATVSLSDNATDKMKTTFVKGSPYLFNEFSDPNSPELYLPASVRFFDDGNNTILGADGASVTGDRIGIAVTNTDGAPSPATVTRYYGIFAPPGTTFKRVGSKVKLQLGGGQNYLSLASLPAVGDLNYYYQHAYAFVTNTAVSPSFNPATSEVTTVFNATTAQKRSGFPTTTLMALLPHQWKITTSPLTSRSYASIRGTMKVREGNSFTTSDRFYGIVPQFTEPNDPTYSRQTLLQYLALLDQDTATNPMRADAYWQGKVLHPLAMGVLIADQIGAADYKSLFLARMKTVLSDWYTYTQGEPDYFMYYDPTWGTMYYKTSEFGANTGITDHHFTYGYYVFASAVLATYDQDFRDKFSPMIEHLIRDYANPSKTDPMYPFLRNFDPYEGHSWAGGYADNDSGNNQEAAGESLFGWVGQYMWSVLTGNTAYRDTAIYGFTTELKAVEQYWFNYDNDNWHPNYPYKSVGQVYGSSNFFGTFFNGDPVYVYGIHWLPTAEYLTSYGFDPAKASALYNGFVADNGGPETDWYHIVWPIQALSNPQAVLAKWNTAGMQQNEVFNTYWFVHSMASLGQRTKDIWATGGYSATVYKNGAAYSALVWNPTNAPITVTFRNAGGVTGTATVAAKTLAKVNPTGSNPGLQTPPSLTADTTQNTVGQPIELTFADNAAWRGAITGVRVNGAALSSGQYAVSAGKLTLNASVFPQAGAYSVSVQAGGYSDASVSQTVLPSGGTGNPGGTNLALGRPATSSAGQLQSASLAVDGNTGSRWESAFSDPQWIQIDLETTATVDRIVLNWEAAYGSAYAIEVSTNGSSWSTVYSTTTGDGGIDDIPITPVSARYVRLTGTQRGTPYGYSLWEFQIYGTSGAPVNLARNKSVATSANPITAGSWAVDGDPGTRWESAFSDPQWISVDLGAPATVGRVYLNWEGAYASSYAIEVSTDGSSWSTVYSTTTGNGGIDDIPFAPVSARYVKLTGTQRGTPYGYSLWELEIYSQ</sequence>
<evidence type="ECO:0000256" key="8">
    <source>
        <dbReference type="ARBA" id="ARBA00023326"/>
    </source>
</evidence>
<dbReference type="Pfam" id="PF17652">
    <property type="entry name" value="Glyco_hydro81C"/>
    <property type="match status" value="1"/>
</dbReference>
<dbReference type="InterPro" id="IPR011432">
    <property type="entry name" value="Shr-like_HID"/>
</dbReference>
<keyword evidence="7" id="KW-0961">Cell wall biogenesis/degradation</keyword>
<dbReference type="PROSITE" id="PS50022">
    <property type="entry name" value="FA58C_3"/>
    <property type="match status" value="4"/>
</dbReference>
<dbReference type="InterPro" id="IPR008979">
    <property type="entry name" value="Galactose-bd-like_sf"/>
</dbReference>
<dbReference type="Proteomes" id="UP001596378">
    <property type="component" value="Unassembled WGS sequence"/>
</dbReference>
<keyword evidence="5" id="KW-0119">Carbohydrate metabolism</keyword>
<feature type="domain" description="F5/8 type C" evidence="9">
    <location>
        <begin position="1330"/>
        <end position="1432"/>
    </location>
</feature>
<feature type="domain" description="F5/8 type C" evidence="9">
    <location>
        <begin position="173"/>
        <end position="314"/>
    </location>
</feature>
<dbReference type="EMBL" id="JBHTAI010000004">
    <property type="protein sequence ID" value="MFC7148595.1"/>
    <property type="molecule type" value="Genomic_DNA"/>
</dbReference>
<feature type="domain" description="F5/8 type C" evidence="9">
    <location>
        <begin position="1164"/>
        <end position="1302"/>
    </location>
</feature>
<dbReference type="PANTHER" id="PTHR31983:SF0">
    <property type="entry name" value="GLUCAN ENDO-1,3-BETA-D-GLUCOSIDASE 2"/>
    <property type="match status" value="1"/>
</dbReference>
<dbReference type="SUPFAM" id="SSF49785">
    <property type="entry name" value="Galactose-binding domain-like"/>
    <property type="match status" value="4"/>
</dbReference>
<evidence type="ECO:0000313" key="10">
    <source>
        <dbReference type="EMBL" id="MFC7148595.1"/>
    </source>
</evidence>
<organism evidence="10 11">
    <name type="scientific">Cohnella cellulosilytica</name>
    <dbReference type="NCBI Taxonomy" id="986710"/>
    <lineage>
        <taxon>Bacteria</taxon>
        <taxon>Bacillati</taxon>
        <taxon>Bacillota</taxon>
        <taxon>Bacilli</taxon>
        <taxon>Bacillales</taxon>
        <taxon>Paenibacillaceae</taxon>
        <taxon>Cohnella</taxon>
    </lineage>
</organism>
<evidence type="ECO:0000256" key="4">
    <source>
        <dbReference type="ARBA" id="ARBA00022801"/>
    </source>
</evidence>
<evidence type="ECO:0000256" key="6">
    <source>
        <dbReference type="ARBA" id="ARBA00023295"/>
    </source>
</evidence>
<dbReference type="SMART" id="SM00231">
    <property type="entry name" value="FA58C"/>
    <property type="match status" value="2"/>
</dbReference>
<dbReference type="RefSeq" id="WP_378045060.1">
    <property type="nucleotide sequence ID" value="NZ_JBHMDN010000007.1"/>
</dbReference>
<proteinExistence type="inferred from homology"/>
<evidence type="ECO:0000259" key="9">
    <source>
        <dbReference type="PROSITE" id="PS50022"/>
    </source>
</evidence>
<keyword evidence="4" id="KW-0378">Hydrolase</keyword>
<comment type="caution">
    <text evidence="10">The sequence shown here is derived from an EMBL/GenBank/DDBJ whole genome shotgun (WGS) entry which is preliminary data.</text>
</comment>
<dbReference type="Pfam" id="PF22633">
    <property type="entry name" value="F5_F8_type_C_2"/>
    <property type="match status" value="4"/>
</dbReference>
<keyword evidence="11" id="KW-1185">Reference proteome</keyword>
<dbReference type="PANTHER" id="PTHR31983">
    <property type="entry name" value="ENDO-1,3(4)-BETA-GLUCANASE 1"/>
    <property type="match status" value="1"/>
</dbReference>
<evidence type="ECO:0000256" key="2">
    <source>
        <dbReference type="ARBA" id="ARBA00010730"/>
    </source>
</evidence>
<accession>A0ABW2F5W6</accession>